<comment type="caution">
    <text evidence="1">The sequence shown here is derived from an EMBL/GenBank/DDBJ whole genome shotgun (WGS) entry which is preliminary data.</text>
</comment>
<sequence>MNKQKLLDRAREFGGEARANYRADVITKADRDDLVSAAGLSDWGDFPEDLRRELIAAFAEGYRSESKHYI</sequence>
<dbReference type="AlphaFoldDB" id="A0AB37U9P7"/>
<name>A0AB37U9P7_9CYAN</name>
<protein>
    <recommendedName>
        <fullName evidence="3">Nif11 domain-containing protein</fullName>
    </recommendedName>
</protein>
<evidence type="ECO:0000313" key="2">
    <source>
        <dbReference type="Proteomes" id="UP000282574"/>
    </source>
</evidence>
<evidence type="ECO:0008006" key="3">
    <source>
        <dbReference type="Google" id="ProtNLM"/>
    </source>
</evidence>
<organism evidence="1 2">
    <name type="scientific">Chroococcidiopsis cubana SAG 39.79</name>
    <dbReference type="NCBI Taxonomy" id="388085"/>
    <lineage>
        <taxon>Bacteria</taxon>
        <taxon>Bacillati</taxon>
        <taxon>Cyanobacteriota</taxon>
        <taxon>Cyanophyceae</taxon>
        <taxon>Chroococcidiopsidales</taxon>
        <taxon>Chroococcidiopsidaceae</taxon>
        <taxon>Chroococcidiopsis</taxon>
    </lineage>
</organism>
<keyword evidence="2" id="KW-1185">Reference proteome</keyword>
<dbReference type="EMBL" id="RSCK01000148">
    <property type="protein sequence ID" value="RUT00305.1"/>
    <property type="molecule type" value="Genomic_DNA"/>
</dbReference>
<reference evidence="1 2" key="1">
    <citation type="journal article" date="2019" name="Genome Biol. Evol.">
        <title>Day and night: Metabolic profiles and evolutionary relationships of six axenic non-marine cyanobacteria.</title>
        <authorList>
            <person name="Will S.E."/>
            <person name="Henke P."/>
            <person name="Boedeker C."/>
            <person name="Huang S."/>
            <person name="Brinkmann H."/>
            <person name="Rohde M."/>
            <person name="Jarek M."/>
            <person name="Friedl T."/>
            <person name="Seufert S."/>
            <person name="Schumacher M."/>
            <person name="Overmann J."/>
            <person name="Neumann-Schaal M."/>
            <person name="Petersen J."/>
        </authorList>
    </citation>
    <scope>NUCLEOTIDE SEQUENCE [LARGE SCALE GENOMIC DNA]</scope>
    <source>
        <strain evidence="1 2">SAG 39.79</strain>
    </source>
</reference>
<dbReference type="RefSeq" id="WP_106169212.1">
    <property type="nucleotide sequence ID" value="NZ_JAVKZF010000009.1"/>
</dbReference>
<gene>
    <name evidence="1" type="ORF">DSM107010_68230</name>
</gene>
<proteinExistence type="predicted"/>
<accession>A0AB37U9P7</accession>
<evidence type="ECO:0000313" key="1">
    <source>
        <dbReference type="EMBL" id="RUT00305.1"/>
    </source>
</evidence>
<dbReference type="Proteomes" id="UP000282574">
    <property type="component" value="Unassembled WGS sequence"/>
</dbReference>